<dbReference type="Proteomes" id="UP000302139">
    <property type="component" value="Unassembled WGS sequence"/>
</dbReference>
<evidence type="ECO:0000313" key="2">
    <source>
        <dbReference type="EMBL" id="GDY80356.1"/>
    </source>
</evidence>
<comment type="caution">
    <text evidence="2">The sequence shown here is derived from an EMBL/GenBank/DDBJ whole genome shotgun (WGS) entry which is preliminary data.</text>
</comment>
<gene>
    <name evidence="1" type="ORF">SAV14893_094720</name>
    <name evidence="2" type="ORF">SAV31267_098410</name>
</gene>
<proteinExistence type="predicted"/>
<protein>
    <submittedName>
        <fullName evidence="2">Uncharacterized protein</fullName>
    </submittedName>
</protein>
<reference evidence="2 3" key="1">
    <citation type="submission" date="2019-04" db="EMBL/GenBank/DDBJ databases">
        <title>Draft genome sequences of Streptomyces avermitilis ATCC 31267.</title>
        <authorList>
            <person name="Komaki H."/>
            <person name="Tamura T."/>
            <person name="Hosoyama A."/>
        </authorList>
    </citation>
    <scope>NUCLEOTIDE SEQUENCE [LARGE SCALE GENOMIC DNA]</scope>
    <source>
        <strain evidence="2 3">ATCC 31267</strain>
    </source>
</reference>
<dbReference type="Proteomes" id="UP000299211">
    <property type="component" value="Unassembled WGS sequence"/>
</dbReference>
<evidence type="ECO:0000313" key="3">
    <source>
        <dbReference type="Proteomes" id="UP000299211"/>
    </source>
</evidence>
<name>A0A4D4N983_STRAX</name>
<organism evidence="2 3">
    <name type="scientific">Streptomyces avermitilis</name>
    <dbReference type="NCBI Taxonomy" id="33903"/>
    <lineage>
        <taxon>Bacteria</taxon>
        <taxon>Bacillati</taxon>
        <taxon>Actinomycetota</taxon>
        <taxon>Actinomycetes</taxon>
        <taxon>Kitasatosporales</taxon>
        <taxon>Streptomycetaceae</taxon>
        <taxon>Streptomyces</taxon>
    </lineage>
</organism>
<reference evidence="1 4" key="2">
    <citation type="submission" date="2019-04" db="EMBL/GenBank/DDBJ databases">
        <title>Draft genome sequences of Streptomyces avermitilis NBRC 14893.</title>
        <authorList>
            <person name="Komaki H."/>
            <person name="Tamura T."/>
            <person name="Hosoyama A."/>
        </authorList>
    </citation>
    <scope>NUCLEOTIDE SEQUENCE [LARGE SCALE GENOMIC DNA]</scope>
    <source>
        <strain evidence="1 4">NBRC 14893</strain>
    </source>
</reference>
<evidence type="ECO:0000313" key="1">
    <source>
        <dbReference type="EMBL" id="GDY70079.1"/>
    </source>
</evidence>
<evidence type="ECO:0000313" key="4">
    <source>
        <dbReference type="Proteomes" id="UP000302139"/>
    </source>
</evidence>
<accession>A0A4D4N983</accession>
<sequence length="65" mass="6671">MQVGLRKVTAARGIEGGRAALRLQGLASRVSIGEIGTRRAQAGGAASLPAGIDVAWLDLRWGSAE</sequence>
<dbReference type="EMBL" id="BJHX01000003">
    <property type="protein sequence ID" value="GDY70079.1"/>
    <property type="molecule type" value="Genomic_DNA"/>
</dbReference>
<dbReference type="AlphaFoldDB" id="A0A4D4N983"/>
<dbReference type="EMBL" id="BJHY01000002">
    <property type="protein sequence ID" value="GDY80356.1"/>
    <property type="molecule type" value="Genomic_DNA"/>
</dbReference>